<proteinExistence type="predicted"/>
<protein>
    <submittedName>
        <fullName evidence="2">Minor structural protein</fullName>
    </submittedName>
</protein>
<dbReference type="InterPro" id="IPR030392">
    <property type="entry name" value="S74_ICA"/>
</dbReference>
<evidence type="ECO:0000259" key="1">
    <source>
        <dbReference type="PROSITE" id="PS51688"/>
    </source>
</evidence>
<dbReference type="Pfam" id="PF13884">
    <property type="entry name" value="Peptidase_S74"/>
    <property type="match status" value="1"/>
</dbReference>
<reference evidence="2" key="1">
    <citation type="journal article" date="2021" name="Proc. Natl. Acad. Sci. U.S.A.">
        <title>A Catalog of Tens of Thousands of Viruses from Human Metagenomes Reveals Hidden Associations with Chronic Diseases.</title>
        <authorList>
            <person name="Tisza M.J."/>
            <person name="Buck C.B."/>
        </authorList>
    </citation>
    <scope>NUCLEOTIDE SEQUENCE</scope>
    <source>
        <strain evidence="2">CtRTq15</strain>
    </source>
</reference>
<organism evidence="2">
    <name type="scientific">virus sp. ctRTq15</name>
    <dbReference type="NCBI Taxonomy" id="2828253"/>
    <lineage>
        <taxon>Viruses</taxon>
    </lineage>
</organism>
<sequence length="1320" mass="147668">MKNINWGADFNLLYARYYSKYLVDGKEYNQTLNEFKYSNIINPNNSISIGNTCSSSVTFSIYNPEITLENKDITIFEGVKGDSGIEYVQTGIFTVTKEESNGEYTKYTAYDKMYKAEKGYFSKLTYPSTDKAILEEICIKLGIKLATSITNTHTIIDKPQGYTMREMIGYMAMLQGGNAAINSDGNLEIKWYKDSGYVLDGHQYYQQGVTFTTSKDFTIRKLTCNNTKSGDKETSTITSGSGTTGLSFANPFMTQANLNEIYKKIGGFQFRPLTVKFLGDWRLEVGDIITVNKGGIDYEVPIMQITHECDGGLMDTVTSIGQSDTENSNIASGPITKQMERYYADLVLINKAVIENADITSANIESLKAHQAYIDQLKANKIEAITADIVNLTASKATINEANIAKLQADYAQVGVLNADVADIKTLMFGSATGKSLTTEFANAVVSVIGNAQIKDAMIDSIAASKITALDLNTTKFKVHSENGMSYWQDNTIIIKDTDRIRVQIGKDANSDYNMYVWDKAGNLMFDALGLTEKGVTRKVVRDDVVQDNANINASKLDIETLFSVINNDNTHTLKSNKIYLDNEGQTLNVIMQAITSGAGKDYTQWGGMMKVASDFITNKLWWTSNVDTESIQTKFSTVNQKLDSYEITLSDLYQQTNDNFMVYTVTATPTKDNYPAVDWFISIYPSDDLFPSDNLTWTYSNDEYAKHRGAIAYNETAQKTWRWAKDDKGNWGWKEVSNTQLAYMLNQNASLKINLNSISTELTQTKKNLTDNYSTTTTMINKITQEINDNGSSISLALSGTYAKSSDLESYATKTSLDLYIKKDPKTGELKSAIEAIADTINITARGGLNLSGNRFTLNSTNASITADGTITCSNLIANGGNVGGWKVSKDSISTIFKQNNDLFRIALQIPGDITPYVFSVFHGTEDEGYSKSPNFYISQTGKLYATNAQITGSGYFSSGTIGGWDISKSSIYKDYGKYRTYIQAPANSEAWTFSCQEERDGAYYGNWYVRADGYMYASKGQIGNFSIDNGILSTYQNNGIKGMSIDQNYIKFYSWVDDYENYVGSITTTRYYTSNNEVRRALVLNADYGDVVGINCTKNKTENTEYEFIIRINDDLNKSLEFFSPNISMNGGYQDNIKKPTTLTVYCYNPNSGKDTQNVRITNTEDRHYENCELSVYGSTYIGYDLRCFGSIYGTIASDSDENVKKDVHLLNSEDSSEFIYNLKPCEFKMINGTSNRYHHGFIAQQVKETMKDDWGLFIDKKINNDNYETQVSDENGNTTKELTARYALRYDELIADLVATVQSQNMRIKKLEKQLSN</sequence>
<evidence type="ECO:0000313" key="2">
    <source>
        <dbReference type="EMBL" id="DAE28260.1"/>
    </source>
</evidence>
<dbReference type="EMBL" id="BK059084">
    <property type="protein sequence ID" value="DAE28260.1"/>
    <property type="molecule type" value="Genomic_DNA"/>
</dbReference>
<feature type="domain" description="Peptidase S74" evidence="1">
    <location>
        <begin position="1202"/>
        <end position="1318"/>
    </location>
</feature>
<dbReference type="InterPro" id="IPR036388">
    <property type="entry name" value="WH-like_DNA-bd_sf"/>
</dbReference>
<dbReference type="PROSITE" id="PS51688">
    <property type="entry name" value="ICA"/>
    <property type="match status" value="1"/>
</dbReference>
<dbReference type="Gene3D" id="1.10.10.10">
    <property type="entry name" value="Winged helix-like DNA-binding domain superfamily/Winged helix DNA-binding domain"/>
    <property type="match status" value="1"/>
</dbReference>
<accession>A0A8S5RBB3</accession>
<name>A0A8S5RBB3_9VIRU</name>